<reference evidence="2 3" key="1">
    <citation type="journal article" date="2022" name="Nat. Plants">
        <title>Genomes of leafy and leafless Platanthera orchids illuminate the evolution of mycoheterotrophy.</title>
        <authorList>
            <person name="Li M.H."/>
            <person name="Liu K.W."/>
            <person name="Li Z."/>
            <person name="Lu H.C."/>
            <person name="Ye Q.L."/>
            <person name="Zhang D."/>
            <person name="Wang J.Y."/>
            <person name="Li Y.F."/>
            <person name="Zhong Z.M."/>
            <person name="Liu X."/>
            <person name="Yu X."/>
            <person name="Liu D.K."/>
            <person name="Tu X.D."/>
            <person name="Liu B."/>
            <person name="Hao Y."/>
            <person name="Liao X.Y."/>
            <person name="Jiang Y.T."/>
            <person name="Sun W.H."/>
            <person name="Chen J."/>
            <person name="Chen Y.Q."/>
            <person name="Ai Y."/>
            <person name="Zhai J.W."/>
            <person name="Wu S.S."/>
            <person name="Zhou Z."/>
            <person name="Hsiao Y.Y."/>
            <person name="Wu W.L."/>
            <person name="Chen Y.Y."/>
            <person name="Lin Y.F."/>
            <person name="Hsu J.L."/>
            <person name="Li C.Y."/>
            <person name="Wang Z.W."/>
            <person name="Zhao X."/>
            <person name="Zhong W.Y."/>
            <person name="Ma X.K."/>
            <person name="Ma L."/>
            <person name="Huang J."/>
            <person name="Chen G.Z."/>
            <person name="Huang M.Z."/>
            <person name="Huang L."/>
            <person name="Peng D.H."/>
            <person name="Luo Y.B."/>
            <person name="Zou S.Q."/>
            <person name="Chen S.P."/>
            <person name="Lan S."/>
            <person name="Tsai W.C."/>
            <person name="Van de Peer Y."/>
            <person name="Liu Z.J."/>
        </authorList>
    </citation>
    <scope>NUCLEOTIDE SEQUENCE [LARGE SCALE GENOMIC DNA]</scope>
    <source>
        <strain evidence="2">Lor287</strain>
    </source>
</reference>
<organism evidence="2 3">
    <name type="scientific">Platanthera zijinensis</name>
    <dbReference type="NCBI Taxonomy" id="2320716"/>
    <lineage>
        <taxon>Eukaryota</taxon>
        <taxon>Viridiplantae</taxon>
        <taxon>Streptophyta</taxon>
        <taxon>Embryophyta</taxon>
        <taxon>Tracheophyta</taxon>
        <taxon>Spermatophyta</taxon>
        <taxon>Magnoliopsida</taxon>
        <taxon>Liliopsida</taxon>
        <taxon>Asparagales</taxon>
        <taxon>Orchidaceae</taxon>
        <taxon>Orchidoideae</taxon>
        <taxon>Orchideae</taxon>
        <taxon>Orchidinae</taxon>
        <taxon>Platanthera</taxon>
    </lineage>
</organism>
<keyword evidence="3" id="KW-1185">Reference proteome</keyword>
<dbReference type="PANTHER" id="PTHR33095:SF81">
    <property type="entry name" value="OS07G0619500 PROTEIN"/>
    <property type="match status" value="1"/>
</dbReference>
<sequence>MEIVLPVQEFRFDSSTKTPFMSAPSSPKRFDFYCRYATAPTSLSVVAAAASRFSPPHKSSDNAAAADDKDDDFVFEFSGPFNKGVPLPEITTADELFEKGKIRTLKFPLQLFPPAVSHQTSGEFSHPFSADANYAAREGRLRSRGPTISSSRSRKGSRSLSPLRDAGECDRFQDPNLNGSISCSCKDGDGSGGGRKWCFKNLLLFRSASEGRATGNRGKDRLRKYTAACSLPRVKKMTGGDEWRGSSFRYGEIGSSARRDSRRGLSPSPHAVHYEASRAAAEEMRKKTALPYKEGFFSFLRFAPASWTK</sequence>
<dbReference type="InterPro" id="IPR012442">
    <property type="entry name" value="DUF1645_plant"/>
</dbReference>
<dbReference type="EMBL" id="JBBWWQ010000008">
    <property type="protein sequence ID" value="KAK8941216.1"/>
    <property type="molecule type" value="Genomic_DNA"/>
</dbReference>
<name>A0AAP0BJE9_9ASPA</name>
<dbReference type="Proteomes" id="UP001418222">
    <property type="component" value="Unassembled WGS sequence"/>
</dbReference>
<evidence type="ECO:0000313" key="2">
    <source>
        <dbReference type="EMBL" id="KAK8941216.1"/>
    </source>
</evidence>
<dbReference type="AlphaFoldDB" id="A0AAP0BJE9"/>
<comment type="caution">
    <text evidence="2">The sequence shown here is derived from an EMBL/GenBank/DDBJ whole genome shotgun (WGS) entry which is preliminary data.</text>
</comment>
<proteinExistence type="predicted"/>
<accession>A0AAP0BJE9</accession>
<evidence type="ECO:0000313" key="3">
    <source>
        <dbReference type="Proteomes" id="UP001418222"/>
    </source>
</evidence>
<dbReference type="PANTHER" id="PTHR33095">
    <property type="entry name" value="OS07G0619500 PROTEIN"/>
    <property type="match status" value="1"/>
</dbReference>
<protein>
    <submittedName>
        <fullName evidence="2">Uncharacterized protein</fullName>
    </submittedName>
</protein>
<dbReference type="Pfam" id="PF07816">
    <property type="entry name" value="DUF1645"/>
    <property type="match status" value="1"/>
</dbReference>
<evidence type="ECO:0000256" key="1">
    <source>
        <dbReference type="SAM" id="MobiDB-lite"/>
    </source>
</evidence>
<feature type="region of interest" description="Disordered" evidence="1">
    <location>
        <begin position="139"/>
        <end position="171"/>
    </location>
</feature>
<gene>
    <name evidence="2" type="ORF">KSP39_PZI009976</name>
</gene>